<dbReference type="CDD" id="cd00090">
    <property type="entry name" value="HTH_ARSR"/>
    <property type="match status" value="1"/>
</dbReference>
<evidence type="ECO:0000256" key="3">
    <source>
        <dbReference type="ARBA" id="ARBA00023163"/>
    </source>
</evidence>
<name>A0A8J4EPR7_9ACTN</name>
<evidence type="ECO:0000313" key="6">
    <source>
        <dbReference type="Proteomes" id="UP000614996"/>
    </source>
</evidence>
<dbReference type="InterPro" id="IPR036388">
    <property type="entry name" value="WH-like_DNA-bd_sf"/>
</dbReference>
<sequence length="114" mass="12746">METNEAGEAWDVLGDRSRRAIVTRLAERPWAVGELADELPISRPAVSQHLRVLKSAGLVDDEVHGTRRVYRLNPAGVAALRDQLDTFWRRALAGYQDLLPADRQPSETEPEESS</sequence>
<dbReference type="Pfam" id="PF12840">
    <property type="entry name" value="HTH_20"/>
    <property type="match status" value="1"/>
</dbReference>
<dbReference type="SUPFAM" id="SSF46785">
    <property type="entry name" value="Winged helix' DNA-binding domain"/>
    <property type="match status" value="1"/>
</dbReference>
<proteinExistence type="predicted"/>
<dbReference type="Gene3D" id="1.10.10.10">
    <property type="entry name" value="Winged helix-like DNA-binding domain superfamily/Winged helix DNA-binding domain"/>
    <property type="match status" value="1"/>
</dbReference>
<dbReference type="GO" id="GO:0003700">
    <property type="term" value="F:DNA-binding transcription factor activity"/>
    <property type="evidence" value="ECO:0007669"/>
    <property type="project" value="InterPro"/>
</dbReference>
<accession>A0A8J4EPR7</accession>
<dbReference type="RefSeq" id="WP_207128653.1">
    <property type="nucleotide sequence ID" value="NZ_BOPO01000128.1"/>
</dbReference>
<dbReference type="EMBL" id="BOPO01000128">
    <property type="protein sequence ID" value="GIL31088.1"/>
    <property type="molecule type" value="Genomic_DNA"/>
</dbReference>
<dbReference type="InterPro" id="IPR036390">
    <property type="entry name" value="WH_DNA-bd_sf"/>
</dbReference>
<keyword evidence="2" id="KW-0238">DNA-binding</keyword>
<evidence type="ECO:0000256" key="2">
    <source>
        <dbReference type="ARBA" id="ARBA00023125"/>
    </source>
</evidence>
<reference evidence="6" key="1">
    <citation type="journal article" date="2021" name="Int. J. Syst. Evol. Microbiol.">
        <title>Actinocatenispora comari sp. nov., an endophytic actinomycete isolated from aerial parts of Comarum salesowianum.</title>
        <authorList>
            <person name="Oyunbileg N."/>
            <person name="Iizaka Y."/>
            <person name="Hamada M."/>
            <person name="Davaapurev B.O."/>
            <person name="Fukumoto A."/>
            <person name="Tsetseg B."/>
            <person name="Kato F."/>
            <person name="Tamura T."/>
            <person name="Batkhuu J."/>
            <person name="Anzai Y."/>
        </authorList>
    </citation>
    <scope>NUCLEOTIDE SEQUENCE [LARGE SCALE GENOMIC DNA]</scope>
    <source>
        <strain evidence="6">NUM-2625</strain>
    </source>
</reference>
<dbReference type="GO" id="GO:0003677">
    <property type="term" value="F:DNA binding"/>
    <property type="evidence" value="ECO:0007669"/>
    <property type="project" value="UniProtKB-KW"/>
</dbReference>
<evidence type="ECO:0000259" key="4">
    <source>
        <dbReference type="PROSITE" id="PS50987"/>
    </source>
</evidence>
<dbReference type="SMART" id="SM00418">
    <property type="entry name" value="HTH_ARSR"/>
    <property type="match status" value="1"/>
</dbReference>
<comment type="caution">
    <text evidence="5">The sequence shown here is derived from an EMBL/GenBank/DDBJ whole genome shotgun (WGS) entry which is preliminary data.</text>
</comment>
<dbReference type="NCBIfam" id="NF033788">
    <property type="entry name" value="HTH_metalloreg"/>
    <property type="match status" value="1"/>
</dbReference>
<dbReference type="PANTHER" id="PTHR33154">
    <property type="entry name" value="TRANSCRIPTIONAL REGULATOR, ARSR FAMILY"/>
    <property type="match status" value="1"/>
</dbReference>
<organism evidence="5 6">
    <name type="scientific">Actinocatenispora comari</name>
    <dbReference type="NCBI Taxonomy" id="2807577"/>
    <lineage>
        <taxon>Bacteria</taxon>
        <taxon>Bacillati</taxon>
        <taxon>Actinomycetota</taxon>
        <taxon>Actinomycetes</taxon>
        <taxon>Micromonosporales</taxon>
        <taxon>Micromonosporaceae</taxon>
        <taxon>Actinocatenispora</taxon>
    </lineage>
</organism>
<keyword evidence="6" id="KW-1185">Reference proteome</keyword>
<protein>
    <submittedName>
        <fullName evidence="5">HTH-type transcriptional regulator</fullName>
    </submittedName>
</protein>
<dbReference type="PANTHER" id="PTHR33154:SF33">
    <property type="entry name" value="TRANSCRIPTIONAL REPRESSOR SDPR"/>
    <property type="match status" value="1"/>
</dbReference>
<keyword evidence="1" id="KW-0805">Transcription regulation</keyword>
<keyword evidence="3" id="KW-0804">Transcription</keyword>
<evidence type="ECO:0000256" key="1">
    <source>
        <dbReference type="ARBA" id="ARBA00023015"/>
    </source>
</evidence>
<gene>
    <name evidence="5" type="ORF">NUM_63420</name>
</gene>
<dbReference type="PRINTS" id="PR00778">
    <property type="entry name" value="HTHARSR"/>
</dbReference>
<dbReference type="InterPro" id="IPR001845">
    <property type="entry name" value="HTH_ArsR_DNA-bd_dom"/>
</dbReference>
<feature type="domain" description="HTH arsR-type" evidence="4">
    <location>
        <begin position="1"/>
        <end position="92"/>
    </location>
</feature>
<dbReference type="PROSITE" id="PS50987">
    <property type="entry name" value="HTH_ARSR_2"/>
    <property type="match status" value="1"/>
</dbReference>
<dbReference type="Proteomes" id="UP000614996">
    <property type="component" value="Unassembled WGS sequence"/>
</dbReference>
<dbReference type="InterPro" id="IPR051081">
    <property type="entry name" value="HTH_MetalResp_TranReg"/>
</dbReference>
<evidence type="ECO:0000313" key="5">
    <source>
        <dbReference type="EMBL" id="GIL31088.1"/>
    </source>
</evidence>
<dbReference type="InterPro" id="IPR011991">
    <property type="entry name" value="ArsR-like_HTH"/>
</dbReference>
<dbReference type="AlphaFoldDB" id="A0A8J4EPR7"/>